<accession>A0ABT8PKH1</accession>
<evidence type="ECO:0000313" key="2">
    <source>
        <dbReference type="EMBL" id="MDN7935655.1"/>
    </source>
</evidence>
<keyword evidence="3" id="KW-1185">Reference proteome</keyword>
<sequence>MLPGKCTDVTRLLSDALDRHLTLHERVQVRIHLPTCSGCRTYREQIALLRTAADAAAGRGPFRADDGESSGEA</sequence>
<protein>
    <submittedName>
        <fullName evidence="2">Zf-HC2 domain-containing protein</fullName>
    </submittedName>
</protein>
<feature type="domain" description="Putative zinc-finger" evidence="1">
    <location>
        <begin position="6"/>
        <end position="40"/>
    </location>
</feature>
<reference evidence="2" key="1">
    <citation type="submission" date="2023-07" db="EMBL/GenBank/DDBJ databases">
        <title>A collection of bacterial strains from the Burkholderia cepacia Research Laboratory and Repository.</title>
        <authorList>
            <person name="Lipuma J."/>
            <person name="Spilker T."/>
            <person name="Caverly L."/>
        </authorList>
    </citation>
    <scope>NUCLEOTIDE SEQUENCE</scope>
    <source>
        <strain evidence="2">AU42020</strain>
    </source>
</reference>
<dbReference type="EMBL" id="JAUJSQ010000016">
    <property type="protein sequence ID" value="MDN7935655.1"/>
    <property type="molecule type" value="Genomic_DNA"/>
</dbReference>
<dbReference type="InterPro" id="IPR027383">
    <property type="entry name" value="Znf_put"/>
</dbReference>
<dbReference type="Pfam" id="PF13490">
    <property type="entry name" value="zf-HC2"/>
    <property type="match status" value="1"/>
</dbReference>
<gene>
    <name evidence="2" type="ORF">QZM52_30710</name>
</gene>
<dbReference type="GeneID" id="67908785"/>
<evidence type="ECO:0000259" key="1">
    <source>
        <dbReference type="Pfam" id="PF13490"/>
    </source>
</evidence>
<name>A0ABT8PKH1_9BURK</name>
<evidence type="ECO:0000313" key="3">
    <source>
        <dbReference type="Proteomes" id="UP001171606"/>
    </source>
</evidence>
<proteinExistence type="predicted"/>
<dbReference type="RefSeq" id="WP_069261043.1">
    <property type="nucleotide sequence ID" value="NZ_CABVPT010000011.1"/>
</dbReference>
<comment type="caution">
    <text evidence="2">The sequence shown here is derived from an EMBL/GenBank/DDBJ whole genome shotgun (WGS) entry which is preliminary data.</text>
</comment>
<organism evidence="2 3">
    <name type="scientific">Burkholderia metallica</name>
    <dbReference type="NCBI Taxonomy" id="488729"/>
    <lineage>
        <taxon>Bacteria</taxon>
        <taxon>Pseudomonadati</taxon>
        <taxon>Pseudomonadota</taxon>
        <taxon>Betaproteobacteria</taxon>
        <taxon>Burkholderiales</taxon>
        <taxon>Burkholderiaceae</taxon>
        <taxon>Burkholderia</taxon>
        <taxon>Burkholderia cepacia complex</taxon>
    </lineage>
</organism>
<dbReference type="Proteomes" id="UP001171606">
    <property type="component" value="Unassembled WGS sequence"/>
</dbReference>